<dbReference type="RefSeq" id="XP_014154952.1">
    <property type="nucleotide sequence ID" value="XM_014299477.1"/>
</dbReference>
<gene>
    <name evidence="1" type="ORF">SARC_06610</name>
</gene>
<dbReference type="GeneID" id="25907114"/>
<proteinExistence type="predicted"/>
<keyword evidence="2" id="KW-1185">Reference proteome</keyword>
<reference evidence="1 2" key="1">
    <citation type="submission" date="2011-02" db="EMBL/GenBank/DDBJ databases">
        <title>The Genome Sequence of Sphaeroforma arctica JP610.</title>
        <authorList>
            <consortium name="The Broad Institute Genome Sequencing Platform"/>
            <person name="Russ C."/>
            <person name="Cuomo C."/>
            <person name="Young S.K."/>
            <person name="Zeng Q."/>
            <person name="Gargeya S."/>
            <person name="Alvarado L."/>
            <person name="Berlin A."/>
            <person name="Chapman S.B."/>
            <person name="Chen Z."/>
            <person name="Freedman E."/>
            <person name="Gellesch M."/>
            <person name="Goldberg J."/>
            <person name="Griggs A."/>
            <person name="Gujja S."/>
            <person name="Heilman E."/>
            <person name="Heiman D."/>
            <person name="Howarth C."/>
            <person name="Mehta T."/>
            <person name="Neiman D."/>
            <person name="Pearson M."/>
            <person name="Roberts A."/>
            <person name="Saif S."/>
            <person name="Shea T."/>
            <person name="Shenoy N."/>
            <person name="Sisk P."/>
            <person name="Stolte C."/>
            <person name="Sykes S."/>
            <person name="White J."/>
            <person name="Yandava C."/>
            <person name="Burger G."/>
            <person name="Gray M.W."/>
            <person name="Holland P.W.H."/>
            <person name="King N."/>
            <person name="Lang F.B.F."/>
            <person name="Roger A.J."/>
            <person name="Ruiz-Trillo I."/>
            <person name="Haas B."/>
            <person name="Nusbaum C."/>
            <person name="Birren B."/>
        </authorList>
    </citation>
    <scope>NUCLEOTIDE SEQUENCE [LARGE SCALE GENOMIC DNA]</scope>
    <source>
        <strain evidence="1 2">JP610</strain>
    </source>
</reference>
<protein>
    <submittedName>
        <fullName evidence="1">Uncharacterized protein</fullName>
    </submittedName>
</protein>
<dbReference type="Proteomes" id="UP000054560">
    <property type="component" value="Unassembled WGS sequence"/>
</dbReference>
<evidence type="ECO:0000313" key="2">
    <source>
        <dbReference type="Proteomes" id="UP000054560"/>
    </source>
</evidence>
<organism evidence="1 2">
    <name type="scientific">Sphaeroforma arctica JP610</name>
    <dbReference type="NCBI Taxonomy" id="667725"/>
    <lineage>
        <taxon>Eukaryota</taxon>
        <taxon>Ichthyosporea</taxon>
        <taxon>Ichthyophonida</taxon>
        <taxon>Sphaeroforma</taxon>
    </lineage>
</organism>
<evidence type="ECO:0000313" key="1">
    <source>
        <dbReference type="EMBL" id="KNC81050.1"/>
    </source>
</evidence>
<dbReference type="AlphaFoldDB" id="A0A0L0FW31"/>
<accession>A0A0L0FW31</accession>
<sequence length="102" mass="11692">MEKQQRLAEAEATDRGEVYVPPAGKRARTKTESFPKIYQQDIMDMVEADTEIKWQKLIPALKALYVRGDNSLSEDFPKDGRIKAKLSYCKTKSKKSLIRVTL</sequence>
<dbReference type="EMBL" id="KQ242074">
    <property type="protein sequence ID" value="KNC81050.1"/>
    <property type="molecule type" value="Genomic_DNA"/>
</dbReference>
<name>A0A0L0FW31_9EUKA</name>